<evidence type="ECO:0000313" key="1">
    <source>
        <dbReference type="EMBL" id="BBC78406.1"/>
    </source>
</evidence>
<keyword evidence="1" id="KW-0695">RNA-directed DNA polymerase</keyword>
<proteinExistence type="predicted"/>
<evidence type="ECO:0000313" key="2">
    <source>
        <dbReference type="Proteomes" id="UP000270034"/>
    </source>
</evidence>
<accession>A0A2Z5ZD64</accession>
<dbReference type="EMBL" id="AP018515">
    <property type="protein sequence ID" value="BBC78406.1"/>
    <property type="molecule type" value="Genomic_DNA"/>
</dbReference>
<dbReference type="KEGG" id="aot:AcetOri_orf00087"/>
<dbReference type="Proteomes" id="UP000270034">
    <property type="component" value="Chromosome"/>
</dbReference>
<keyword evidence="1" id="KW-0548">Nucleotidyltransferase</keyword>
<organism evidence="1 2">
    <name type="scientific">Acetobacter orientalis</name>
    <dbReference type="NCBI Taxonomy" id="146474"/>
    <lineage>
        <taxon>Bacteria</taxon>
        <taxon>Pseudomonadati</taxon>
        <taxon>Pseudomonadota</taxon>
        <taxon>Alphaproteobacteria</taxon>
        <taxon>Acetobacterales</taxon>
        <taxon>Acetobacteraceae</taxon>
        <taxon>Acetobacter</taxon>
    </lineage>
</organism>
<name>A0A2Z5ZD64_9PROT</name>
<protein>
    <submittedName>
        <fullName evidence="1">Group II intron reverse transcriptase/maturase</fullName>
    </submittedName>
</protein>
<reference evidence="1 2" key="1">
    <citation type="submission" date="2018-02" db="EMBL/GenBank/DDBJ databases">
        <title>Acetobacter orientalis genome.</title>
        <authorList>
            <person name="Nakashima N."/>
            <person name="Tamura T."/>
        </authorList>
    </citation>
    <scope>NUCLEOTIDE SEQUENCE [LARGE SCALE GENOMIC DNA]</scope>
    <source>
        <strain evidence="1 2">FAN1</strain>
    </source>
</reference>
<dbReference type="GO" id="GO:0003964">
    <property type="term" value="F:RNA-directed DNA polymerase activity"/>
    <property type="evidence" value="ECO:0007669"/>
    <property type="project" value="UniProtKB-KW"/>
</dbReference>
<sequence length="40" mass="4383">MEKNNNDDSYFIACILKVFVRVYVGAPCLAKIAGQTECTG</sequence>
<keyword evidence="1" id="KW-0808">Transferase</keyword>
<gene>
    <name evidence="1" type="ORF">AcetOrient_orf00087</name>
</gene>
<dbReference type="AlphaFoldDB" id="A0A2Z5ZD64"/>